<keyword evidence="6 9" id="KW-0460">Magnesium</keyword>
<feature type="binding site" evidence="9">
    <location>
        <position position="90"/>
    </location>
    <ligand>
        <name>substrate</name>
    </ligand>
</feature>
<feature type="binding site" evidence="9">
    <location>
        <position position="17"/>
    </location>
    <ligand>
        <name>ATP</name>
        <dbReference type="ChEBI" id="CHEBI:30616"/>
    </ligand>
</feature>
<dbReference type="EMBL" id="CP031023">
    <property type="protein sequence ID" value="AZA16344.1"/>
    <property type="molecule type" value="Genomic_DNA"/>
</dbReference>
<feature type="binding site" evidence="9">
    <location>
        <begin position="126"/>
        <end position="132"/>
    </location>
    <ligand>
        <name>ATP</name>
        <dbReference type="ChEBI" id="CHEBI:30616"/>
    </ligand>
</feature>
<accession>A0A061C747</accession>
<dbReference type="NCBIfam" id="TIGR00125">
    <property type="entry name" value="cyt_tran_rel"/>
    <property type="match status" value="1"/>
</dbReference>
<comment type="subunit">
    <text evidence="9">Homohexamer.</text>
</comment>
<evidence type="ECO:0000313" key="12">
    <source>
        <dbReference type="EMBL" id="MCD5562579.1"/>
    </source>
</evidence>
<protein>
    <recommendedName>
        <fullName evidence="9">Phosphopantetheine adenylyltransferase</fullName>
        <ecNumber evidence="9">2.7.7.3</ecNumber>
    </recommendedName>
    <alternativeName>
        <fullName evidence="9">Dephospho-CoA pyrophosphorylase</fullName>
    </alternativeName>
    <alternativeName>
        <fullName evidence="9">Pantetheine-phosphate adenylyltransferase</fullName>
        <shortName evidence="9">PPAT</shortName>
    </alternativeName>
</protein>
<feature type="binding site" evidence="9">
    <location>
        <position position="9"/>
    </location>
    <ligand>
        <name>substrate</name>
    </ligand>
</feature>
<comment type="cofactor">
    <cofactor evidence="9">
        <name>Mg(2+)</name>
        <dbReference type="ChEBI" id="CHEBI:18420"/>
    </cofactor>
</comment>
<dbReference type="EMBL" id="JAJNUY010000001">
    <property type="protein sequence ID" value="MCD5562579.1"/>
    <property type="molecule type" value="Genomic_DNA"/>
</dbReference>
<feature type="site" description="Transition state stabilizer" evidence="9">
    <location>
        <position position="17"/>
    </location>
</feature>
<keyword evidence="4 9" id="KW-0547">Nucleotide-binding</keyword>
<evidence type="ECO:0000256" key="2">
    <source>
        <dbReference type="ARBA" id="ARBA00022679"/>
    </source>
</evidence>
<dbReference type="EC" id="2.7.7.3" evidence="9"/>
<dbReference type="AlphaFoldDB" id="A0A061C747"/>
<reference evidence="12 13" key="2">
    <citation type="submission" date="2021-12" db="EMBL/GenBank/DDBJ databases">
        <title>Antimicrobial susceptibility of Lactobacillus delbrueckii subsp. lactis obtained from milk products and other habitats.</title>
        <authorList>
            <person name="Shani N."/>
        </authorList>
    </citation>
    <scope>NUCLEOTIDE SEQUENCE [LARGE SCALE GENOMIC DNA]</scope>
    <source>
        <strain evidence="12 13">FAM 21755</strain>
    </source>
</reference>
<dbReference type="Pfam" id="PF01467">
    <property type="entry name" value="CTP_transf_like"/>
    <property type="match status" value="1"/>
</dbReference>
<organism evidence="11">
    <name type="scientific">Lactobacillus delbrueckii subsp. lactis</name>
    <dbReference type="NCBI Taxonomy" id="29397"/>
    <lineage>
        <taxon>Bacteria</taxon>
        <taxon>Bacillati</taxon>
        <taxon>Bacillota</taxon>
        <taxon>Bacilli</taxon>
        <taxon>Lactobacillales</taxon>
        <taxon>Lactobacillaceae</taxon>
        <taxon>Lactobacillus</taxon>
    </lineage>
</organism>
<comment type="similarity">
    <text evidence="9">Belongs to the bacterial CoaD family.</text>
</comment>
<evidence type="ECO:0000256" key="1">
    <source>
        <dbReference type="ARBA" id="ARBA00022490"/>
    </source>
</evidence>
<dbReference type="UniPathway" id="UPA00241">
    <property type="reaction ID" value="UER00355"/>
</dbReference>
<evidence type="ECO:0000313" key="11">
    <source>
        <dbReference type="EMBL" id="AZA16344.1"/>
    </source>
</evidence>
<dbReference type="InterPro" id="IPR014729">
    <property type="entry name" value="Rossmann-like_a/b/a_fold"/>
</dbReference>
<dbReference type="GO" id="GO:0005737">
    <property type="term" value="C:cytoplasm"/>
    <property type="evidence" value="ECO:0007669"/>
    <property type="project" value="UniProtKB-SubCell"/>
</dbReference>
<comment type="subcellular location">
    <subcellularLocation>
        <location evidence="9">Cytoplasm</location>
    </subcellularLocation>
</comment>
<dbReference type="OrthoDB" id="9806661at2"/>
<dbReference type="GO" id="GO:0015937">
    <property type="term" value="P:coenzyme A biosynthetic process"/>
    <property type="evidence" value="ECO:0007669"/>
    <property type="project" value="UniProtKB-UniRule"/>
</dbReference>
<dbReference type="PRINTS" id="PR01020">
    <property type="entry name" value="LPSBIOSNTHSS"/>
</dbReference>
<evidence type="ECO:0000256" key="5">
    <source>
        <dbReference type="ARBA" id="ARBA00022840"/>
    </source>
</evidence>
<comment type="catalytic activity">
    <reaction evidence="8 9">
        <text>(R)-4'-phosphopantetheine + ATP + H(+) = 3'-dephospho-CoA + diphosphate</text>
        <dbReference type="Rhea" id="RHEA:19801"/>
        <dbReference type="ChEBI" id="CHEBI:15378"/>
        <dbReference type="ChEBI" id="CHEBI:30616"/>
        <dbReference type="ChEBI" id="CHEBI:33019"/>
        <dbReference type="ChEBI" id="CHEBI:57328"/>
        <dbReference type="ChEBI" id="CHEBI:61723"/>
        <dbReference type="EC" id="2.7.7.3"/>
    </reaction>
</comment>
<feature type="binding site" evidence="9">
    <location>
        <position position="41"/>
    </location>
    <ligand>
        <name>substrate</name>
    </ligand>
</feature>
<feature type="binding site" evidence="9">
    <location>
        <position position="76"/>
    </location>
    <ligand>
        <name>substrate</name>
    </ligand>
</feature>
<keyword evidence="5 9" id="KW-0067">ATP-binding</keyword>
<gene>
    <name evidence="9 12" type="primary">coaD</name>
    <name evidence="11" type="ORF">DQL93_07465</name>
    <name evidence="12" type="ORF">LOB85_00090</name>
</gene>
<keyword evidence="2 9" id="KW-0808">Transferase</keyword>
<sequence length="164" mass="17872">MTTALFPGSFDPITNGHMDTIEQAAKVFDRLLVVVMTNSSKKALFTPDERVDLIKDAVKEHGLANVEILARPGQLTVDLAKELGAGVLVRGVRNSSDFLYEQQIAQLNRDLAPDLPTVLFMAEAANSALASSMLKEIAMFGGELDRFLPKKAARALKEKLQSES</sequence>
<name>A0A061C747_LACDL</name>
<evidence type="ECO:0000256" key="8">
    <source>
        <dbReference type="ARBA" id="ARBA00029346"/>
    </source>
</evidence>
<dbReference type="Proteomes" id="UP001200334">
    <property type="component" value="Unassembled WGS sequence"/>
</dbReference>
<feature type="binding site" evidence="9">
    <location>
        <position position="101"/>
    </location>
    <ligand>
        <name>ATP</name>
        <dbReference type="ChEBI" id="CHEBI:30616"/>
    </ligand>
</feature>
<dbReference type="InterPro" id="IPR001980">
    <property type="entry name" value="PPAT"/>
</dbReference>
<proteinExistence type="inferred from homology"/>
<dbReference type="GO" id="GO:0004595">
    <property type="term" value="F:pantetheine-phosphate adenylyltransferase activity"/>
    <property type="evidence" value="ECO:0007669"/>
    <property type="project" value="UniProtKB-UniRule"/>
</dbReference>
<keyword evidence="7 9" id="KW-0173">Coenzyme A biosynthesis</keyword>
<dbReference type="HAMAP" id="MF_00151">
    <property type="entry name" value="PPAT_bact"/>
    <property type="match status" value="1"/>
</dbReference>
<evidence type="ECO:0000313" key="13">
    <source>
        <dbReference type="Proteomes" id="UP001200334"/>
    </source>
</evidence>
<feature type="binding site" evidence="9">
    <location>
        <begin position="9"/>
        <end position="10"/>
    </location>
    <ligand>
        <name>ATP</name>
        <dbReference type="ChEBI" id="CHEBI:30616"/>
    </ligand>
</feature>
<evidence type="ECO:0000259" key="10">
    <source>
        <dbReference type="Pfam" id="PF01467"/>
    </source>
</evidence>
<comment type="pathway">
    <text evidence="9">Cofactor biosynthesis; coenzyme A biosynthesis; CoA from (R)-pantothenate: step 4/5.</text>
</comment>
<keyword evidence="3 9" id="KW-0548">Nucleotidyltransferase</keyword>
<evidence type="ECO:0000256" key="7">
    <source>
        <dbReference type="ARBA" id="ARBA00022993"/>
    </source>
</evidence>
<dbReference type="Gene3D" id="3.40.50.620">
    <property type="entry name" value="HUPs"/>
    <property type="match status" value="1"/>
</dbReference>
<dbReference type="RefSeq" id="WP_003617502.1">
    <property type="nucleotide sequence ID" value="NZ_BJLK01000004.1"/>
</dbReference>
<dbReference type="PANTHER" id="PTHR21342">
    <property type="entry name" value="PHOSPHOPANTETHEINE ADENYLYLTRANSFERASE"/>
    <property type="match status" value="1"/>
</dbReference>
<keyword evidence="1 9" id="KW-0963">Cytoplasm</keyword>
<comment type="function">
    <text evidence="9">Reversibly transfers an adenylyl group from ATP to 4'-phosphopantetheine, yielding dephospho-CoA (dPCoA) and pyrophosphate.</text>
</comment>
<evidence type="ECO:0000256" key="3">
    <source>
        <dbReference type="ARBA" id="ARBA00022695"/>
    </source>
</evidence>
<dbReference type="PANTHER" id="PTHR21342:SF1">
    <property type="entry name" value="PHOSPHOPANTETHEINE ADENYLYLTRANSFERASE"/>
    <property type="match status" value="1"/>
</dbReference>
<dbReference type="NCBIfam" id="TIGR01510">
    <property type="entry name" value="coaD_prev_kdtB"/>
    <property type="match status" value="1"/>
</dbReference>
<dbReference type="CDD" id="cd02163">
    <property type="entry name" value="PPAT"/>
    <property type="match status" value="1"/>
</dbReference>
<dbReference type="GO" id="GO:0005524">
    <property type="term" value="F:ATP binding"/>
    <property type="evidence" value="ECO:0007669"/>
    <property type="project" value="UniProtKB-KW"/>
</dbReference>
<feature type="binding site" evidence="9">
    <location>
        <begin position="91"/>
        <end position="93"/>
    </location>
    <ligand>
        <name>ATP</name>
        <dbReference type="ChEBI" id="CHEBI:30616"/>
    </ligand>
</feature>
<dbReference type="SUPFAM" id="SSF52374">
    <property type="entry name" value="Nucleotidylyl transferase"/>
    <property type="match status" value="1"/>
</dbReference>
<reference evidence="11" key="1">
    <citation type="submission" date="2018-07" db="EMBL/GenBank/DDBJ databases">
        <authorList>
            <person name="Somerville V."/>
        </authorList>
    </citation>
    <scope>NUCLEOTIDE SEQUENCE</scope>
    <source>
        <strain evidence="11">NWC_2_2</strain>
    </source>
</reference>
<evidence type="ECO:0000256" key="4">
    <source>
        <dbReference type="ARBA" id="ARBA00022741"/>
    </source>
</evidence>
<dbReference type="InterPro" id="IPR004821">
    <property type="entry name" value="Cyt_trans-like"/>
</dbReference>
<evidence type="ECO:0000256" key="9">
    <source>
        <dbReference type="HAMAP-Rule" id="MF_00151"/>
    </source>
</evidence>
<feature type="domain" description="Cytidyltransferase-like" evidence="10">
    <location>
        <begin position="5"/>
        <end position="136"/>
    </location>
</feature>
<evidence type="ECO:0000256" key="6">
    <source>
        <dbReference type="ARBA" id="ARBA00022842"/>
    </source>
</evidence>